<evidence type="ECO:0000313" key="1">
    <source>
        <dbReference type="EMBL" id="KAJ8651139.1"/>
    </source>
</evidence>
<protein>
    <submittedName>
        <fullName evidence="1">Uncharacterized protein</fullName>
    </submittedName>
</protein>
<evidence type="ECO:0000313" key="2">
    <source>
        <dbReference type="Proteomes" id="UP001234297"/>
    </source>
</evidence>
<dbReference type="Proteomes" id="UP001234297">
    <property type="component" value="Chromosome 1"/>
</dbReference>
<organism evidence="1 2">
    <name type="scientific">Persea americana</name>
    <name type="common">Avocado</name>
    <dbReference type="NCBI Taxonomy" id="3435"/>
    <lineage>
        <taxon>Eukaryota</taxon>
        <taxon>Viridiplantae</taxon>
        <taxon>Streptophyta</taxon>
        <taxon>Embryophyta</taxon>
        <taxon>Tracheophyta</taxon>
        <taxon>Spermatophyta</taxon>
        <taxon>Magnoliopsida</taxon>
        <taxon>Magnoliidae</taxon>
        <taxon>Laurales</taxon>
        <taxon>Lauraceae</taxon>
        <taxon>Persea</taxon>
    </lineage>
</organism>
<comment type="caution">
    <text evidence="1">The sequence shown here is derived from an EMBL/GenBank/DDBJ whole genome shotgun (WGS) entry which is preliminary data.</text>
</comment>
<keyword evidence="2" id="KW-1185">Reference proteome</keyword>
<dbReference type="EMBL" id="CM056809">
    <property type="protein sequence ID" value="KAJ8651139.1"/>
    <property type="molecule type" value="Genomic_DNA"/>
</dbReference>
<proteinExistence type="predicted"/>
<name>A0ACC2MZJ2_PERAE</name>
<accession>A0ACC2MZJ2</accession>
<gene>
    <name evidence="1" type="ORF">MRB53_004162</name>
</gene>
<reference evidence="1 2" key="1">
    <citation type="journal article" date="2022" name="Hortic Res">
        <title>A haplotype resolved chromosomal level avocado genome allows analysis of novel avocado genes.</title>
        <authorList>
            <person name="Nath O."/>
            <person name="Fletcher S.J."/>
            <person name="Hayward A."/>
            <person name="Shaw L.M."/>
            <person name="Masouleh A.K."/>
            <person name="Furtado A."/>
            <person name="Henry R.J."/>
            <person name="Mitter N."/>
        </authorList>
    </citation>
    <scope>NUCLEOTIDE SEQUENCE [LARGE SCALE GENOMIC DNA]</scope>
    <source>
        <strain evidence="2">cv. Hass</strain>
    </source>
</reference>
<sequence length="968" mass="110991">MDEFFSGLNCRLRVSGLVADSIMMGIVNSTMEEAYDKVCSKKGDLERLNEKSRFCELAIMQLEWCLKFIQEEVDIYVVESSQEREKLVSELTDTRDRIRKRLEETEFAIKKKDKELKERMENELRLRQALESKVGELASLRVTLELEKTKSDRVREFVHSNQIRGEDSDTGFCELKNSLDQQFWNIKRKLEDGRVHSTDEVQKLNGCSNTLKLEAGALEPEFELVGEGSGSYNIDDKNLSLKSEEVQNHGCKQTGFLENDNDSRVEVLNCCVQTEVTDRNLEFEQMGTDIDILKEMLEVGFEMMDNTISLSKVGLLEQQWEWSVQKEMVGLVLRGFLRDVEENFKTKYLEGHKDAIQSLVGDNSPSLISGIKSLHHELEQLLVIQTEVPSIPPISHESGIPSSSSSHVDFGGMGISQNHTSLNEKSVDTKFSGGDPRKYPTNALRRCGKSDSSLKFQELCHLEDLPEEDSAPHSNHHVAKMIRNHEYFLKKKTEEIEEIDCLKGEILREKGRCHFRKDKAFNHVKKLIPDIIFRLDRIIEECATSGVNLDDYEKGEFSLQKTLSGSILAEEEKVAEAPEKQGNAKVSHSVDAASIEEIKQLKHAREEFNIQTMIAEELHMILFKGFVEQMYHEVESNEMENLIKEDLYAVSLKEIVREWNNDRESYITESLIREEIYQIVFSEVIKDVNSSVTLPNCQESWNQDTTLEDLPLASFLLEISKRNHFMQEQGSEQNTSEAVDDFMILNTELVETDKHFDLGDWKLEELDEESFLQDDAFDSVKSKLENALQQIIMSKVELRELGCSLGIAVGSPEEANHQMVLIEGIAQDMPNGEKQWNALESIVTPLKDFSRAITDFEHIIHEKQGFHITRLDKAKLQLDQLIQHVPSIKAKELLYRKAFLRRCYNLQTAEAEVDLLGDKVDALLRLLEKIYAALYRYSPVLQHYFGIMDILKLIRKELNGEAAPTNPQ</sequence>